<organism evidence="3 4">
    <name type="scientific">Phyllosticta capitalensis</name>
    <dbReference type="NCBI Taxonomy" id="121624"/>
    <lineage>
        <taxon>Eukaryota</taxon>
        <taxon>Fungi</taxon>
        <taxon>Dikarya</taxon>
        <taxon>Ascomycota</taxon>
        <taxon>Pezizomycotina</taxon>
        <taxon>Dothideomycetes</taxon>
        <taxon>Dothideomycetes incertae sedis</taxon>
        <taxon>Botryosphaeriales</taxon>
        <taxon>Phyllostictaceae</taxon>
        <taxon>Phyllosticta</taxon>
    </lineage>
</organism>
<sequence>MESTAPLLESQASDQFEASGTTEHDLDGHGSRQRIPVNDHDEWYLRPCDGRLSRLSVQSFEDLRTDEPVTWIRIGRPKNQTPAYLQVLYWTYPSLNPDARRRQRTDSKGSLFRRWIPSCAAIIFYVIFTKPKVRQSLMFMPQRRDKQSESKKYMGNYNPIGFQDSPDIHEWRQEDVGVGEEHDLLLVDYGHPEGDAEFHGSFQARSSTLPQHTSLNLLDDIDTDFDDLPARHLGPRYLCFLSSEEDEDRGTPAFETRLVTEWIDEKGPGANTDFVFVSYTRKQFFVTEENELSGWNITEETRQHYRQIAPQDRRMLQSYGVRAARKAGVAAFWLDFECLQSSGPDGEIDDVWRICDIVRACHSMIIMLGPSIDAKDTPVTPQARETWLHEWGTRLWTLPEILLMPEPKVSIYTVGGDERPEVLAKRNFAPRAWKDAKLVRQLIDHYESSLHLTQLELLSIGLECFQSRQTDQRNEGDMAYALMGLLRRRPKVNKNDSGFNAFARLSLANDSDRLLERMLCMFHPQQDAAWFHIRDVWGARLWDIEPTVQIGEILGNETVSLEGAYGATIEWDEMKPPAFFIQPTSALALAASTLLSAPFWLFFGLIFTSFSTFVYGTLDSELKGNPFRDLPNLNGLPLQLFIGISIFFALGCIKLSIFLITTVAGPATLLHIYGLKIRCTEARLIGVEGRLDLGVAESYLFGLNNNRLKWDTNGSSVDFDSLGRPKWNASAEHTTGHVVGHNSPDKYGMRLFTLIDTFTMKATPFRAKRPPTSFIICGQQGGMQRVLLCSYNNWNRTFRRETVIRASTLVRDRISRVDRFKLALGRQDDGRISR</sequence>
<name>A0ABR1YZD4_9PEZI</name>
<feature type="transmembrane region" description="Helical" evidence="2">
    <location>
        <begin position="599"/>
        <end position="618"/>
    </location>
</feature>
<evidence type="ECO:0000256" key="1">
    <source>
        <dbReference type="SAM" id="MobiDB-lite"/>
    </source>
</evidence>
<keyword evidence="2" id="KW-1133">Transmembrane helix</keyword>
<evidence type="ECO:0008006" key="5">
    <source>
        <dbReference type="Google" id="ProtNLM"/>
    </source>
</evidence>
<keyword evidence="2" id="KW-0812">Transmembrane</keyword>
<comment type="caution">
    <text evidence="3">The sequence shown here is derived from an EMBL/GenBank/DDBJ whole genome shotgun (WGS) entry which is preliminary data.</text>
</comment>
<feature type="region of interest" description="Disordered" evidence="1">
    <location>
        <begin position="1"/>
        <end position="34"/>
    </location>
</feature>
<keyword evidence="4" id="KW-1185">Reference proteome</keyword>
<dbReference type="Proteomes" id="UP001492380">
    <property type="component" value="Unassembled WGS sequence"/>
</dbReference>
<proteinExistence type="predicted"/>
<dbReference type="EMBL" id="JBBWRZ010000002">
    <property type="protein sequence ID" value="KAK8244067.1"/>
    <property type="molecule type" value="Genomic_DNA"/>
</dbReference>
<keyword evidence="2" id="KW-0472">Membrane</keyword>
<feature type="transmembrane region" description="Helical" evidence="2">
    <location>
        <begin position="630"/>
        <end position="650"/>
    </location>
</feature>
<evidence type="ECO:0000313" key="4">
    <source>
        <dbReference type="Proteomes" id="UP001492380"/>
    </source>
</evidence>
<accession>A0ABR1YZD4</accession>
<protein>
    <recommendedName>
        <fullName evidence="5">3-hydroxyisobutyrate dehydrogenase protein</fullName>
    </recommendedName>
</protein>
<reference evidence="3 4" key="1">
    <citation type="submission" date="2024-04" db="EMBL/GenBank/DDBJ databases">
        <title>Phyllosticta paracitricarpa is synonymous to the EU quarantine fungus P. citricarpa based on phylogenomic analyses.</title>
        <authorList>
            <consortium name="Lawrence Berkeley National Laboratory"/>
            <person name="Van Ingen-Buijs V.A."/>
            <person name="Van Westerhoven A.C."/>
            <person name="Haridas S."/>
            <person name="Skiadas P."/>
            <person name="Martin F."/>
            <person name="Groenewald J.Z."/>
            <person name="Crous P.W."/>
            <person name="Seidl M.F."/>
        </authorList>
    </citation>
    <scope>NUCLEOTIDE SEQUENCE [LARGE SCALE GENOMIC DNA]</scope>
    <source>
        <strain evidence="3 4">CBS 123374</strain>
    </source>
</reference>
<evidence type="ECO:0000256" key="2">
    <source>
        <dbReference type="SAM" id="Phobius"/>
    </source>
</evidence>
<evidence type="ECO:0000313" key="3">
    <source>
        <dbReference type="EMBL" id="KAK8244067.1"/>
    </source>
</evidence>
<gene>
    <name evidence="3" type="ORF">HDK90DRAFT_144170</name>
</gene>
<feature type="transmembrane region" description="Helical" evidence="2">
    <location>
        <begin position="656"/>
        <end position="675"/>
    </location>
</feature>
<feature type="transmembrane region" description="Helical" evidence="2">
    <location>
        <begin position="111"/>
        <end position="128"/>
    </location>
</feature>
<feature type="compositionally biased region" description="Polar residues" evidence="1">
    <location>
        <begin position="10"/>
        <end position="21"/>
    </location>
</feature>